<feature type="transmembrane region" description="Helical" evidence="1">
    <location>
        <begin position="72"/>
        <end position="95"/>
    </location>
</feature>
<feature type="transmembrane region" description="Helical" evidence="1">
    <location>
        <begin position="43"/>
        <end position="66"/>
    </location>
</feature>
<keyword evidence="1" id="KW-0472">Membrane</keyword>
<keyword evidence="1" id="KW-0812">Transmembrane</keyword>
<organism evidence="2 3">
    <name type="scientific">Streptomyces virginiae</name>
    <name type="common">Streptomyces cinnamonensis</name>
    <dbReference type="NCBI Taxonomy" id="1961"/>
    <lineage>
        <taxon>Bacteria</taxon>
        <taxon>Bacillati</taxon>
        <taxon>Actinomycetota</taxon>
        <taxon>Actinomycetes</taxon>
        <taxon>Kitasatosporales</taxon>
        <taxon>Streptomycetaceae</taxon>
        <taxon>Streptomyces</taxon>
    </lineage>
</organism>
<evidence type="ECO:0000313" key="2">
    <source>
        <dbReference type="EMBL" id="GHI11571.1"/>
    </source>
</evidence>
<evidence type="ECO:0000313" key="3">
    <source>
        <dbReference type="Proteomes" id="UP000660554"/>
    </source>
</evidence>
<protein>
    <submittedName>
        <fullName evidence="2">Membrane protein</fullName>
    </submittedName>
</protein>
<keyword evidence="1" id="KW-1133">Transmembrane helix</keyword>
<dbReference type="EMBL" id="BNDV01000002">
    <property type="protein sequence ID" value="GHI11571.1"/>
    <property type="molecule type" value="Genomic_DNA"/>
</dbReference>
<dbReference type="GeneID" id="86957284"/>
<evidence type="ECO:0000256" key="1">
    <source>
        <dbReference type="SAM" id="Phobius"/>
    </source>
</evidence>
<dbReference type="RefSeq" id="WP_030651218.1">
    <property type="nucleotide sequence ID" value="NZ_BMRU01000053.1"/>
</dbReference>
<gene>
    <name evidence="2" type="ORF">Scinn_10340</name>
</gene>
<keyword evidence="3" id="KW-1185">Reference proteome</keyword>
<accession>A0ABQ3NFP0</accession>
<sequence>MPLPFLTADGVSDADDVGDEVLAHADDDHDRWRRPYRPGPWRVAIAAVLLLLSAFMLLATMIIAFAGGGWAGAGACLVAALAVLGSALQMLRVGVWVSRTGLRRVGFFVTRTIPWNEVGEIRTVQQPVRWLGLPRTVQGQALTVSARNVEEPPVLLTDHNADFLSRAEAFDRAADTVEAWAEEYRPVPA</sequence>
<proteinExistence type="predicted"/>
<dbReference type="Proteomes" id="UP000660554">
    <property type="component" value="Unassembled WGS sequence"/>
</dbReference>
<name>A0ABQ3NFP0_STRVG</name>
<reference evidence="3" key="1">
    <citation type="submission" date="2020-09" db="EMBL/GenBank/DDBJ databases">
        <title>Whole genome shotgun sequence of Streptomyces cinnamonensis NBRC 15873.</title>
        <authorList>
            <person name="Komaki H."/>
            <person name="Tamura T."/>
        </authorList>
    </citation>
    <scope>NUCLEOTIDE SEQUENCE [LARGE SCALE GENOMIC DNA]</scope>
    <source>
        <strain evidence="3">NBRC 15873</strain>
    </source>
</reference>
<comment type="caution">
    <text evidence="2">The sequence shown here is derived from an EMBL/GenBank/DDBJ whole genome shotgun (WGS) entry which is preliminary data.</text>
</comment>